<feature type="chain" id="PRO_5021760423" evidence="3">
    <location>
        <begin position="31"/>
        <end position="566"/>
    </location>
</feature>
<reference evidence="6 7" key="1">
    <citation type="journal article" date="2019" name="Nat. Microbiol.">
        <title>Mediterranean grassland soil C-N compound turnover is dependent on rainfall and depth, and is mediated by genomically divergent microorganisms.</title>
        <authorList>
            <person name="Diamond S."/>
            <person name="Andeer P.F."/>
            <person name="Li Z."/>
            <person name="Crits-Christoph A."/>
            <person name="Burstein D."/>
            <person name="Anantharaman K."/>
            <person name="Lane K.R."/>
            <person name="Thomas B.C."/>
            <person name="Pan C."/>
            <person name="Northen T.R."/>
            <person name="Banfield J.F."/>
        </authorList>
    </citation>
    <scope>NUCLEOTIDE SEQUENCE [LARGE SCALE GENOMIC DNA]</scope>
    <source>
        <strain evidence="6">WS_3</strain>
    </source>
</reference>
<sequence>MTIRSNHRSSRAAAALFLAAFVATPGAARASTVTIVNQDGPGEGFNDPTSRAPIGGNSGTTLGQQRLIVFQTAANIWGSILPSNVVIRVQAQFNPLACDTNGAVLGSAGPVTVIANFSGAPLSNHWYHIALANRLAGSDLDPTRNDISAQFNLSLDNNTCLGTSGWYYGLDHNEGSDIDLLAVVLHEIGHGLGFSTLISPSTGQLLNGKPDAFSHFILDNSTGLTWDQMTSGQRAASAVNTGHLVWSGAAVTNESSIFLGPKPIVRVNSPPAIAGDLAFGTASFGPALSQPGVTGGVVLVNDGVGTTTDACSAIVNAAQVSGHIALVDRGTCTFVSKAQAAQAAGAIGVVIANNVSGSPPAMGGDDPGITIPVVSVTQQEGTNIKNQLGSGVNMTLGVDPNQHAGADAANRVQLYAPSPVESGSSVSHWDVSAFPDLLLEPFITPDLTNSVDLTRYAFQDLGWYTPTTSVGPTGVTALRLASSPNPFAHATAIRFDLPGREPVELSVLDPSGRRVRRLYRGTLDGGAHTATWDGEDEAGRRVAAGVYLSYLKAGALSSTQRLVLLK</sequence>
<comment type="caution">
    <text evidence="6">The sequence shown here is derived from an EMBL/GenBank/DDBJ whole genome shotgun (WGS) entry which is preliminary data.</text>
</comment>
<dbReference type="InterPro" id="IPR046450">
    <property type="entry name" value="PA_dom_sf"/>
</dbReference>
<evidence type="ECO:0000256" key="3">
    <source>
        <dbReference type="SAM" id="SignalP"/>
    </source>
</evidence>
<evidence type="ECO:0000256" key="2">
    <source>
        <dbReference type="ARBA" id="ARBA00023180"/>
    </source>
</evidence>
<proteinExistence type="predicted"/>
<dbReference type="EMBL" id="VBOT01000008">
    <property type="protein sequence ID" value="TMQ53813.1"/>
    <property type="molecule type" value="Genomic_DNA"/>
</dbReference>
<gene>
    <name evidence="6" type="ORF">E6K73_00780</name>
</gene>
<dbReference type="SUPFAM" id="SSF55486">
    <property type="entry name" value="Metalloproteases ('zincins'), catalytic domain"/>
    <property type="match status" value="1"/>
</dbReference>
<dbReference type="Pfam" id="PF02225">
    <property type="entry name" value="PA"/>
    <property type="match status" value="1"/>
</dbReference>
<accession>A0A538SR06</accession>
<evidence type="ECO:0000313" key="6">
    <source>
        <dbReference type="EMBL" id="TMQ53813.1"/>
    </source>
</evidence>
<dbReference type="SUPFAM" id="SSF52025">
    <property type="entry name" value="PA domain"/>
    <property type="match status" value="1"/>
</dbReference>
<dbReference type="Proteomes" id="UP000320184">
    <property type="component" value="Unassembled WGS sequence"/>
</dbReference>
<dbReference type="Gene3D" id="3.50.30.30">
    <property type="match status" value="1"/>
</dbReference>
<protein>
    <submittedName>
        <fullName evidence="6">Peptidase</fullName>
    </submittedName>
</protein>
<dbReference type="Pfam" id="PF13860">
    <property type="entry name" value="FlgD_ig"/>
    <property type="match status" value="1"/>
</dbReference>
<dbReference type="AlphaFoldDB" id="A0A538SR06"/>
<name>A0A538SR06_UNCEI</name>
<dbReference type="CDD" id="cd04818">
    <property type="entry name" value="PA_subtilisin_1"/>
    <property type="match status" value="1"/>
</dbReference>
<evidence type="ECO:0000259" key="4">
    <source>
        <dbReference type="Pfam" id="PF02225"/>
    </source>
</evidence>
<feature type="domain" description="PA" evidence="4">
    <location>
        <begin position="293"/>
        <end position="384"/>
    </location>
</feature>
<keyword evidence="1 3" id="KW-0732">Signal</keyword>
<feature type="domain" description="FlgD/Vpr Ig-like" evidence="5">
    <location>
        <begin position="492"/>
        <end position="547"/>
    </location>
</feature>
<evidence type="ECO:0000259" key="5">
    <source>
        <dbReference type="Pfam" id="PF13860"/>
    </source>
</evidence>
<dbReference type="InterPro" id="IPR003137">
    <property type="entry name" value="PA_domain"/>
</dbReference>
<dbReference type="PANTHER" id="PTHR22702">
    <property type="entry name" value="PROTEASE-ASSOCIATED DOMAIN-CONTAINING PROTEIN"/>
    <property type="match status" value="1"/>
</dbReference>
<organism evidence="6 7">
    <name type="scientific">Eiseniibacteriota bacterium</name>
    <dbReference type="NCBI Taxonomy" id="2212470"/>
    <lineage>
        <taxon>Bacteria</taxon>
        <taxon>Candidatus Eiseniibacteriota</taxon>
    </lineage>
</organism>
<dbReference type="InterPro" id="IPR025965">
    <property type="entry name" value="FlgD/Vpr_Ig-like"/>
</dbReference>
<keyword evidence="2" id="KW-0325">Glycoprotein</keyword>
<dbReference type="PANTHER" id="PTHR22702:SF1">
    <property type="entry name" value="PROTEASE-ASSOCIATED DOMAIN-CONTAINING PROTEIN 1"/>
    <property type="match status" value="1"/>
</dbReference>
<dbReference type="Gene3D" id="2.60.40.4070">
    <property type="match status" value="1"/>
</dbReference>
<feature type="signal peptide" evidence="3">
    <location>
        <begin position="1"/>
        <end position="30"/>
    </location>
</feature>
<evidence type="ECO:0000256" key="1">
    <source>
        <dbReference type="ARBA" id="ARBA00022729"/>
    </source>
</evidence>
<evidence type="ECO:0000313" key="7">
    <source>
        <dbReference type="Proteomes" id="UP000320184"/>
    </source>
</evidence>